<dbReference type="EMBL" id="QXHD01000004">
    <property type="protein sequence ID" value="NEZ56181.1"/>
    <property type="molecule type" value="Genomic_DNA"/>
</dbReference>
<dbReference type="EMBL" id="QXHD01000004">
    <property type="protein sequence ID" value="NEZ57521.1"/>
    <property type="molecule type" value="Genomic_DNA"/>
</dbReference>
<evidence type="ECO:0000313" key="9">
    <source>
        <dbReference type="EMBL" id="NEZ54779.1"/>
    </source>
</evidence>
<dbReference type="EMBL" id="QXHD01000008">
    <property type="protein sequence ID" value="NEZ61154.1"/>
    <property type="molecule type" value="Genomic_DNA"/>
</dbReference>
<dbReference type="EMBL" id="QXHD01000004">
    <property type="protein sequence ID" value="NEZ60932.1"/>
    <property type="molecule type" value="Genomic_DNA"/>
</dbReference>
<dbReference type="NCBIfam" id="NF033581">
    <property type="entry name" value="transpos_IS5_4"/>
    <property type="match status" value="1"/>
</dbReference>
<dbReference type="InterPro" id="IPR047959">
    <property type="entry name" value="Transpos_IS5"/>
</dbReference>
<evidence type="ECO:0000259" key="7">
    <source>
        <dbReference type="Pfam" id="PF05598"/>
    </source>
</evidence>
<name>A0A6M0RIH4_9CYAN</name>
<evidence type="ECO:0000259" key="6">
    <source>
        <dbReference type="Pfam" id="PF01609"/>
    </source>
</evidence>
<feature type="domain" description="Transposase IS4-like" evidence="6">
    <location>
        <begin position="138"/>
        <end position="330"/>
    </location>
</feature>
<dbReference type="GO" id="GO:0006313">
    <property type="term" value="P:DNA transposition"/>
    <property type="evidence" value="ECO:0007669"/>
    <property type="project" value="InterPro"/>
</dbReference>
<dbReference type="RefSeq" id="WP_163696094.1">
    <property type="nucleotide sequence ID" value="NZ_QXHD01000003.1"/>
</dbReference>
<dbReference type="InterPro" id="IPR002559">
    <property type="entry name" value="Transposase_11"/>
</dbReference>
<organism evidence="10 17">
    <name type="scientific">Adonisia turfae CCMR0081</name>
    <dbReference type="NCBI Taxonomy" id="2292702"/>
    <lineage>
        <taxon>Bacteria</taxon>
        <taxon>Bacillati</taxon>
        <taxon>Cyanobacteriota</taxon>
        <taxon>Adonisia</taxon>
        <taxon>Adonisia turfae</taxon>
    </lineage>
</organism>
<dbReference type="GO" id="GO:0004803">
    <property type="term" value="F:transposase activity"/>
    <property type="evidence" value="ECO:0007669"/>
    <property type="project" value="InterPro"/>
</dbReference>
<evidence type="ECO:0000313" key="11">
    <source>
        <dbReference type="EMBL" id="NEZ56181.1"/>
    </source>
</evidence>
<evidence type="ECO:0000313" key="10">
    <source>
        <dbReference type="EMBL" id="NEZ55572.1"/>
    </source>
</evidence>
<dbReference type="PANTHER" id="PTHR35604">
    <property type="entry name" value="TRANSPOSASE INSH FOR INSERTION SEQUENCE ELEMENT IS5A-RELATED"/>
    <property type="match status" value="1"/>
</dbReference>
<dbReference type="EMBL" id="QXHD01000003">
    <property type="protein sequence ID" value="NEZ54468.1"/>
    <property type="molecule type" value="Genomic_DNA"/>
</dbReference>
<evidence type="ECO:0000313" key="12">
    <source>
        <dbReference type="EMBL" id="NEZ57521.1"/>
    </source>
</evidence>
<evidence type="ECO:0000313" key="13">
    <source>
        <dbReference type="EMBL" id="NEZ57700.1"/>
    </source>
</evidence>
<evidence type="ECO:0000313" key="14">
    <source>
        <dbReference type="EMBL" id="NEZ60398.1"/>
    </source>
</evidence>
<reference evidence="10 17" key="1">
    <citation type="journal article" date="2020" name="Microb. Ecol.">
        <title>Ecogenomics of the Marine Benthic Filamentous Cyanobacterium Adonisia.</title>
        <authorList>
            <person name="Walter J.M."/>
            <person name="Coutinho F.H."/>
            <person name="Leomil L."/>
            <person name="Hargreaves P.I."/>
            <person name="Campeao M.E."/>
            <person name="Vieira V.V."/>
            <person name="Silva B.S."/>
            <person name="Fistarol G.O."/>
            <person name="Salomon P.S."/>
            <person name="Sawabe T."/>
            <person name="Mino S."/>
            <person name="Hosokawa M."/>
            <person name="Miyashita H."/>
            <person name="Maruyama F."/>
            <person name="van Verk M.C."/>
            <person name="Dutilh B.E."/>
            <person name="Thompson C.C."/>
            <person name="Thompson F.L."/>
        </authorList>
    </citation>
    <scope>NUCLEOTIDE SEQUENCE [LARGE SCALE GENOMIC DNA]</scope>
    <source>
        <strain evidence="10 17">CCMR0081</strain>
    </source>
</reference>
<evidence type="ECO:0000256" key="1">
    <source>
        <dbReference type="ARBA" id="ARBA00003544"/>
    </source>
</evidence>
<gene>
    <name evidence="8" type="ORF">DXZ20_01905</name>
    <name evidence="9" type="ORF">DXZ20_03535</name>
    <name evidence="10" type="ORF">DXZ20_07775</name>
    <name evidence="11" type="ORF">DXZ20_10935</name>
    <name evidence="12" type="ORF">DXZ20_17955</name>
    <name evidence="13" type="ORF">DXZ20_18940</name>
    <name evidence="14" type="ORF">DXZ20_33115</name>
    <name evidence="15" type="ORF">DXZ20_35935</name>
    <name evidence="16" type="ORF">DXZ20_37100</name>
</gene>
<keyword evidence="17" id="KW-1185">Reference proteome</keyword>
<evidence type="ECO:0000313" key="17">
    <source>
        <dbReference type="Proteomes" id="UP000481033"/>
    </source>
</evidence>
<dbReference type="Pfam" id="PF01609">
    <property type="entry name" value="DDE_Tnp_1"/>
    <property type="match status" value="1"/>
</dbReference>
<evidence type="ECO:0000313" key="15">
    <source>
        <dbReference type="EMBL" id="NEZ60932.1"/>
    </source>
</evidence>
<dbReference type="EMBL" id="QXHD01000004">
    <property type="protein sequence ID" value="NEZ60398.1"/>
    <property type="molecule type" value="Genomic_DNA"/>
</dbReference>
<dbReference type="AlphaFoldDB" id="A0A6M0RIH4"/>
<dbReference type="InterPro" id="IPR008490">
    <property type="entry name" value="Transposase_InsH_N"/>
</dbReference>
<evidence type="ECO:0000256" key="2">
    <source>
        <dbReference type="ARBA" id="ARBA00010075"/>
    </source>
</evidence>
<dbReference type="EMBL" id="QXHD01000003">
    <property type="protein sequence ID" value="NEZ54779.1"/>
    <property type="molecule type" value="Genomic_DNA"/>
</dbReference>
<feature type="domain" description="Transposase InsH N-terminal" evidence="7">
    <location>
        <begin position="14"/>
        <end position="112"/>
    </location>
</feature>
<keyword evidence="4" id="KW-0238">DNA-binding</keyword>
<keyword evidence="3" id="KW-0815">Transposition</keyword>
<keyword evidence="5" id="KW-0233">DNA recombination</keyword>
<comment type="similarity">
    <text evidence="2">Belongs to the transposase 11 family.</text>
</comment>
<evidence type="ECO:0000256" key="4">
    <source>
        <dbReference type="ARBA" id="ARBA00023125"/>
    </source>
</evidence>
<dbReference type="EMBL" id="QXHD01000004">
    <property type="protein sequence ID" value="NEZ57700.1"/>
    <property type="molecule type" value="Genomic_DNA"/>
</dbReference>
<accession>A0A6M0RIH4</accession>
<proteinExistence type="inferred from homology"/>
<dbReference type="Pfam" id="PF05598">
    <property type="entry name" value="DUF772"/>
    <property type="match status" value="1"/>
</dbReference>
<dbReference type="EMBL" id="QXHD01000004">
    <property type="protein sequence ID" value="NEZ55572.1"/>
    <property type="molecule type" value="Genomic_DNA"/>
</dbReference>
<evidence type="ECO:0000313" key="16">
    <source>
        <dbReference type="EMBL" id="NEZ61154.1"/>
    </source>
</evidence>
<dbReference type="Proteomes" id="UP000481033">
    <property type="component" value="Unassembled WGS sequence"/>
</dbReference>
<dbReference type="GO" id="GO:0003677">
    <property type="term" value="F:DNA binding"/>
    <property type="evidence" value="ECO:0007669"/>
    <property type="project" value="UniProtKB-KW"/>
</dbReference>
<evidence type="ECO:0000256" key="5">
    <source>
        <dbReference type="ARBA" id="ARBA00023172"/>
    </source>
</evidence>
<evidence type="ECO:0000256" key="3">
    <source>
        <dbReference type="ARBA" id="ARBA00022578"/>
    </source>
</evidence>
<protein>
    <submittedName>
        <fullName evidence="10">IS5 family transposase</fullName>
    </submittedName>
</protein>
<dbReference type="PANTHER" id="PTHR35604:SF2">
    <property type="entry name" value="TRANSPOSASE INSH FOR INSERTION SEQUENCE ELEMENT IS5A-RELATED"/>
    <property type="match status" value="1"/>
</dbReference>
<evidence type="ECO:0000313" key="8">
    <source>
        <dbReference type="EMBL" id="NEZ54468.1"/>
    </source>
</evidence>
<sequence>MGQQGFWDFEIRHQKLESKKDLLTCLDELIPWDEFRPLLESVYVKSRKRKAGRRPIDVILMFKLLILQQLYNIGDDELEYQVNDRLSFMRFLHLGLEDAVPDAKTVWSFRERLRQAELVEGLFEQFGAYLKATGYQAQCGQIVDATLVPVPKQRNSRDDNAEVKAGKVPEDWQDKPHKLSQKDVEARWTKKNGTSHYGYKNHINRDAGHGFIRRYTVTDASVHDSQVLGQLLDADNSDDEIWADSAYLSIAIVTVLEMMGFESHINERAYRNRPLTEVQIADNRERSKTRAKVEHVFGSMVNEMGGKVVRTIGLARAKTMLGLKNLTYNLKRYVFWQKQDMAEVFA</sequence>
<comment type="caution">
    <text evidence="10">The sequence shown here is derived from an EMBL/GenBank/DDBJ whole genome shotgun (WGS) entry which is preliminary data.</text>
</comment>
<comment type="function">
    <text evidence="1">Involved in the transposition of the insertion sequence IS5.</text>
</comment>